<proteinExistence type="predicted"/>
<protein>
    <submittedName>
        <fullName evidence="2">WD repeat and FYVE domain containing 3</fullName>
    </submittedName>
</protein>
<dbReference type="PANTHER" id="PTHR46108">
    <property type="entry name" value="BLUE CHEESE"/>
    <property type="match status" value="1"/>
</dbReference>
<gene>
    <name evidence="2" type="ORF">HJG63_020586</name>
</gene>
<dbReference type="GO" id="GO:0035973">
    <property type="term" value="P:aggrephagy"/>
    <property type="evidence" value="ECO:0007669"/>
    <property type="project" value="TreeGrafter"/>
</dbReference>
<dbReference type="InterPro" id="IPR051944">
    <property type="entry name" value="BEACH_domain_protein"/>
</dbReference>
<accession>A0A7J8EB50</accession>
<dbReference type="PANTHER" id="PTHR46108:SF1">
    <property type="entry name" value="WD REPEAT AND FYVE DOMAIN-CONTAINING PROTEIN 3"/>
    <property type="match status" value="1"/>
</dbReference>
<keyword evidence="1" id="KW-0853">WD repeat</keyword>
<reference evidence="2 3" key="1">
    <citation type="journal article" date="2020" name="Nature">
        <title>Six reference-quality genomes reveal evolution of bat adaptations.</title>
        <authorList>
            <person name="Jebb D."/>
            <person name="Huang Z."/>
            <person name="Pippel M."/>
            <person name="Hughes G.M."/>
            <person name="Lavrichenko K."/>
            <person name="Devanna P."/>
            <person name="Winkler S."/>
            <person name="Jermiin L.S."/>
            <person name="Skirmuntt E.C."/>
            <person name="Katzourakis A."/>
            <person name="Burkitt-Gray L."/>
            <person name="Ray D.A."/>
            <person name="Sullivan K.A.M."/>
            <person name="Roscito J.G."/>
            <person name="Kirilenko B.M."/>
            <person name="Davalos L.M."/>
            <person name="Corthals A.P."/>
            <person name="Power M.L."/>
            <person name="Jones G."/>
            <person name="Ransome R.D."/>
            <person name="Dechmann D.K.N."/>
            <person name="Locatelli A.G."/>
            <person name="Puechmaille S.J."/>
            <person name="Fedrigo O."/>
            <person name="Jarvis E.D."/>
            <person name="Hiller M."/>
            <person name="Vernes S.C."/>
            <person name="Myers E.W."/>
            <person name="Teeling E.C."/>
        </authorList>
    </citation>
    <scope>NUCLEOTIDE SEQUENCE [LARGE SCALE GENOMIC DNA]</scope>
    <source>
        <strain evidence="2">MRouAeg1</strain>
        <tissue evidence="2">Muscle</tissue>
    </source>
</reference>
<evidence type="ECO:0000313" key="3">
    <source>
        <dbReference type="Proteomes" id="UP000593571"/>
    </source>
</evidence>
<name>A0A7J8EB50_ROUAE</name>
<dbReference type="AlphaFoldDB" id="A0A7J8EB50"/>
<evidence type="ECO:0000256" key="1">
    <source>
        <dbReference type="ARBA" id="ARBA00022574"/>
    </source>
</evidence>
<keyword evidence="3" id="KW-1185">Reference proteome</keyword>
<evidence type="ECO:0000313" key="2">
    <source>
        <dbReference type="EMBL" id="KAF6432717.1"/>
    </source>
</evidence>
<dbReference type="Proteomes" id="UP000593571">
    <property type="component" value="Unassembled WGS sequence"/>
</dbReference>
<comment type="caution">
    <text evidence="2">The sequence shown here is derived from an EMBL/GenBank/DDBJ whole genome shotgun (WGS) entry which is preliminary data.</text>
</comment>
<sequence>MTTWHIMIPSDIEPDGGYSQDISEGRQLLIKAVNRVWTELIHSKKQALEELFKVTLPVNERGHVDITIARPLIEEAGLKCWQNHLGKKVYSLYVTKRFTHGCCLWVHFRNLIKTFPKGYFDSSRNKNQYSITHSGMVMLRFDLRCF</sequence>
<organism evidence="2 3">
    <name type="scientific">Rousettus aegyptiacus</name>
    <name type="common">Egyptian fruit bat</name>
    <name type="synonym">Pteropus aegyptiacus</name>
    <dbReference type="NCBI Taxonomy" id="9407"/>
    <lineage>
        <taxon>Eukaryota</taxon>
        <taxon>Metazoa</taxon>
        <taxon>Chordata</taxon>
        <taxon>Craniata</taxon>
        <taxon>Vertebrata</taxon>
        <taxon>Euteleostomi</taxon>
        <taxon>Mammalia</taxon>
        <taxon>Eutheria</taxon>
        <taxon>Laurasiatheria</taxon>
        <taxon>Chiroptera</taxon>
        <taxon>Yinpterochiroptera</taxon>
        <taxon>Pteropodoidea</taxon>
        <taxon>Pteropodidae</taxon>
        <taxon>Rousettinae</taxon>
        <taxon>Rousettus</taxon>
    </lineage>
</organism>
<dbReference type="EMBL" id="JACASE010000010">
    <property type="protein sequence ID" value="KAF6432717.1"/>
    <property type="molecule type" value="Genomic_DNA"/>
</dbReference>